<comment type="caution">
    <text evidence="1">The sequence shown here is derived from an EMBL/GenBank/DDBJ whole genome shotgun (WGS) entry which is preliminary data.</text>
</comment>
<accession>A0ACA9PBJ1</accession>
<organism evidence="1 2">
    <name type="scientific">Racocetra persica</name>
    <dbReference type="NCBI Taxonomy" id="160502"/>
    <lineage>
        <taxon>Eukaryota</taxon>
        <taxon>Fungi</taxon>
        <taxon>Fungi incertae sedis</taxon>
        <taxon>Mucoromycota</taxon>
        <taxon>Glomeromycotina</taxon>
        <taxon>Glomeromycetes</taxon>
        <taxon>Diversisporales</taxon>
        <taxon>Gigasporaceae</taxon>
        <taxon>Racocetra</taxon>
    </lineage>
</organism>
<dbReference type="Proteomes" id="UP000789920">
    <property type="component" value="Unassembled WGS sequence"/>
</dbReference>
<keyword evidence="2" id="KW-1185">Reference proteome</keyword>
<sequence>MPNPVALVAMAHTVALPGLRIQKLEEYFSFSSIQEVTLTFHKPRFSQKTRRLIAKPGKKIIDPKPVAYDEDNLDLENTDLFPIIETQSVSQPIVSNLPPGISQTFYDLYTHINERTQLTTPSHEMPRHTRLNSLIYHTTTRAEADLLCEIVAQWRRKLLPITLVTSRLLIRKLCEIDAHHLAFDMLADRSKYALKPNVEMFRWIMLAYVNEVVKLVENTTQIIKSDDKSEDKSDAKLILDDLFRTFGLMPYYDVPQFDVHLYTIMLSASIKLESWQLVDEVARELIDHLDESHNQEQDIFKEYSDEVRMSWLTSCLEVFMLLEKWYGENKNLIYAEKFKNLQEHWKKEIKIQI</sequence>
<reference evidence="1" key="1">
    <citation type="submission" date="2021-06" db="EMBL/GenBank/DDBJ databases">
        <authorList>
            <person name="Kallberg Y."/>
            <person name="Tangrot J."/>
            <person name="Rosling A."/>
        </authorList>
    </citation>
    <scope>NUCLEOTIDE SEQUENCE</scope>
    <source>
        <strain evidence="1">MA461A</strain>
    </source>
</reference>
<evidence type="ECO:0000313" key="2">
    <source>
        <dbReference type="Proteomes" id="UP000789920"/>
    </source>
</evidence>
<name>A0ACA9PBJ1_9GLOM</name>
<protein>
    <submittedName>
        <fullName evidence="1">3211_t:CDS:1</fullName>
    </submittedName>
</protein>
<proteinExistence type="predicted"/>
<dbReference type="EMBL" id="CAJVQC010019510">
    <property type="protein sequence ID" value="CAG8701758.1"/>
    <property type="molecule type" value="Genomic_DNA"/>
</dbReference>
<gene>
    <name evidence="1" type="ORF">RPERSI_LOCUS10057</name>
</gene>
<evidence type="ECO:0000313" key="1">
    <source>
        <dbReference type="EMBL" id="CAG8701758.1"/>
    </source>
</evidence>